<dbReference type="Proteomes" id="UP000799302">
    <property type="component" value="Unassembled WGS sequence"/>
</dbReference>
<name>A0A6A6UL73_9PEZI</name>
<gene>
    <name evidence="1" type="ORF">BT63DRAFT_452710</name>
</gene>
<dbReference type="EMBL" id="MU004232">
    <property type="protein sequence ID" value="KAF2672207.1"/>
    <property type="molecule type" value="Genomic_DNA"/>
</dbReference>
<dbReference type="AlphaFoldDB" id="A0A6A6UL73"/>
<organism evidence="1 2">
    <name type="scientific">Microthyrium microscopicum</name>
    <dbReference type="NCBI Taxonomy" id="703497"/>
    <lineage>
        <taxon>Eukaryota</taxon>
        <taxon>Fungi</taxon>
        <taxon>Dikarya</taxon>
        <taxon>Ascomycota</taxon>
        <taxon>Pezizomycotina</taxon>
        <taxon>Dothideomycetes</taxon>
        <taxon>Dothideomycetes incertae sedis</taxon>
        <taxon>Microthyriales</taxon>
        <taxon>Microthyriaceae</taxon>
        <taxon>Microthyrium</taxon>
    </lineage>
</organism>
<sequence length="180" mass="20274">MGKTCGTDTRLESALEHASRIIKPNSLVLYAPHTKIHEQAKAWAKINGKIIYDDVFDKKCWLEFYVTTWSRALAKAASGTVYIFIPPSGLDGKGTFTETEWGELVAYGSGVDKIQWIPIDESFNRTKEPPITIWDWSIGPMGFPRRTSMREICALYEAKKSKALKSGKFNHSKSARSKAR</sequence>
<evidence type="ECO:0000313" key="2">
    <source>
        <dbReference type="Proteomes" id="UP000799302"/>
    </source>
</evidence>
<accession>A0A6A6UL73</accession>
<evidence type="ECO:0000313" key="1">
    <source>
        <dbReference type="EMBL" id="KAF2672207.1"/>
    </source>
</evidence>
<proteinExistence type="predicted"/>
<protein>
    <submittedName>
        <fullName evidence="1">Uncharacterized protein</fullName>
    </submittedName>
</protein>
<reference evidence="1" key="1">
    <citation type="journal article" date="2020" name="Stud. Mycol.">
        <title>101 Dothideomycetes genomes: a test case for predicting lifestyles and emergence of pathogens.</title>
        <authorList>
            <person name="Haridas S."/>
            <person name="Albert R."/>
            <person name="Binder M."/>
            <person name="Bloem J."/>
            <person name="Labutti K."/>
            <person name="Salamov A."/>
            <person name="Andreopoulos B."/>
            <person name="Baker S."/>
            <person name="Barry K."/>
            <person name="Bills G."/>
            <person name="Bluhm B."/>
            <person name="Cannon C."/>
            <person name="Castanera R."/>
            <person name="Culley D."/>
            <person name="Daum C."/>
            <person name="Ezra D."/>
            <person name="Gonzalez J."/>
            <person name="Henrissat B."/>
            <person name="Kuo A."/>
            <person name="Liang C."/>
            <person name="Lipzen A."/>
            <person name="Lutzoni F."/>
            <person name="Magnuson J."/>
            <person name="Mondo S."/>
            <person name="Nolan M."/>
            <person name="Ohm R."/>
            <person name="Pangilinan J."/>
            <person name="Park H.-J."/>
            <person name="Ramirez L."/>
            <person name="Alfaro M."/>
            <person name="Sun H."/>
            <person name="Tritt A."/>
            <person name="Yoshinaga Y."/>
            <person name="Zwiers L.-H."/>
            <person name="Turgeon B."/>
            <person name="Goodwin S."/>
            <person name="Spatafora J."/>
            <person name="Crous P."/>
            <person name="Grigoriev I."/>
        </authorList>
    </citation>
    <scope>NUCLEOTIDE SEQUENCE</scope>
    <source>
        <strain evidence="1">CBS 115976</strain>
    </source>
</reference>
<keyword evidence="2" id="KW-1185">Reference proteome</keyword>